<comment type="caution">
    <text evidence="2">The sequence shown here is derived from an EMBL/GenBank/DDBJ whole genome shotgun (WGS) entry which is preliminary data.</text>
</comment>
<evidence type="ECO:0000256" key="1">
    <source>
        <dbReference type="SAM" id="MobiDB-lite"/>
    </source>
</evidence>
<evidence type="ECO:0000313" key="3">
    <source>
        <dbReference type="Proteomes" id="UP000716291"/>
    </source>
</evidence>
<gene>
    <name evidence="2" type="ORF">G6F64_014890</name>
</gene>
<evidence type="ECO:0000313" key="2">
    <source>
        <dbReference type="EMBL" id="KAG1275457.1"/>
    </source>
</evidence>
<protein>
    <submittedName>
        <fullName evidence="2">Uncharacterized protein</fullName>
    </submittedName>
</protein>
<dbReference type="AlphaFoldDB" id="A0A9P6WSM2"/>
<dbReference type="Proteomes" id="UP000716291">
    <property type="component" value="Unassembled WGS sequence"/>
</dbReference>
<dbReference type="EMBL" id="JAANQT010010089">
    <property type="protein sequence ID" value="KAG1275457.1"/>
    <property type="molecule type" value="Genomic_DNA"/>
</dbReference>
<proteinExistence type="predicted"/>
<feature type="compositionally biased region" description="Basic and acidic residues" evidence="1">
    <location>
        <begin position="91"/>
        <end position="100"/>
    </location>
</feature>
<keyword evidence="3" id="KW-1185">Reference proteome</keyword>
<accession>A0A9P6WSM2</accession>
<organism evidence="2 3">
    <name type="scientific">Rhizopus oryzae</name>
    <name type="common">Mucormycosis agent</name>
    <name type="synonym">Rhizopus arrhizus var. delemar</name>
    <dbReference type="NCBI Taxonomy" id="64495"/>
    <lineage>
        <taxon>Eukaryota</taxon>
        <taxon>Fungi</taxon>
        <taxon>Fungi incertae sedis</taxon>
        <taxon>Mucoromycota</taxon>
        <taxon>Mucoromycotina</taxon>
        <taxon>Mucoromycetes</taxon>
        <taxon>Mucorales</taxon>
        <taxon>Mucorineae</taxon>
        <taxon>Rhizopodaceae</taxon>
        <taxon>Rhizopus</taxon>
    </lineage>
</organism>
<reference evidence="2" key="1">
    <citation type="journal article" date="2020" name="Microb. Genom.">
        <title>Genetic diversity of clinical and environmental Mucorales isolates obtained from an investigation of mucormycosis cases among solid organ transplant recipients.</title>
        <authorList>
            <person name="Nguyen M.H."/>
            <person name="Kaul D."/>
            <person name="Muto C."/>
            <person name="Cheng S.J."/>
            <person name="Richter R.A."/>
            <person name="Bruno V.M."/>
            <person name="Liu G."/>
            <person name="Beyhan S."/>
            <person name="Sundermann A.J."/>
            <person name="Mounaud S."/>
            <person name="Pasculle A.W."/>
            <person name="Nierman W.C."/>
            <person name="Driscoll E."/>
            <person name="Cumbie R."/>
            <person name="Clancy C.J."/>
            <person name="Dupont C.L."/>
        </authorList>
    </citation>
    <scope>NUCLEOTIDE SEQUENCE</scope>
    <source>
        <strain evidence="2">GL11</strain>
    </source>
</reference>
<feature type="region of interest" description="Disordered" evidence="1">
    <location>
        <begin position="91"/>
        <end position="115"/>
    </location>
</feature>
<sequence length="115" mass="11944">MAVGPVLGAGRTGRGAVARRHDVGVRLRDAGGHVQRRGAVAVGLPASLRGICAGHAGAVHRGLPAPGRRAASGLRRLRVLPAGREHVFQRHHLSQPEDHGVAAVREPGPDRRPAA</sequence>
<name>A0A9P6WSM2_RHIOR</name>